<evidence type="ECO:0000313" key="1">
    <source>
        <dbReference type="EMBL" id="OJD17793.1"/>
    </source>
</evidence>
<dbReference type="EMBL" id="LGRN01000055">
    <property type="protein sequence ID" value="OJD17793.1"/>
    <property type="molecule type" value="Genomic_DNA"/>
</dbReference>
<dbReference type="Proteomes" id="UP000182235">
    <property type="component" value="Unassembled WGS sequence"/>
</dbReference>
<dbReference type="VEuPathDB" id="FungiDB:AJ78_02146"/>
<protein>
    <submittedName>
        <fullName evidence="1">Uncharacterized protein</fullName>
    </submittedName>
</protein>
<organism evidence="1 2">
    <name type="scientific">Emergomyces pasteurianus Ep9510</name>
    <dbReference type="NCBI Taxonomy" id="1447872"/>
    <lineage>
        <taxon>Eukaryota</taxon>
        <taxon>Fungi</taxon>
        <taxon>Dikarya</taxon>
        <taxon>Ascomycota</taxon>
        <taxon>Pezizomycotina</taxon>
        <taxon>Eurotiomycetes</taxon>
        <taxon>Eurotiomycetidae</taxon>
        <taxon>Onygenales</taxon>
        <taxon>Ajellomycetaceae</taxon>
        <taxon>Emergomyces</taxon>
    </lineage>
</organism>
<gene>
    <name evidence="1" type="ORF">AJ78_02146</name>
</gene>
<accession>A0A1J9PMX5</accession>
<reference evidence="1 2" key="1">
    <citation type="submission" date="2015-07" db="EMBL/GenBank/DDBJ databases">
        <title>Emmonsia species relationships and genome sequence.</title>
        <authorList>
            <consortium name="The Broad Institute Genomics Platform"/>
            <person name="Cuomo C.A."/>
            <person name="Munoz J.F."/>
            <person name="Imamovic A."/>
            <person name="Priest M.E."/>
            <person name="Young S."/>
            <person name="Clay O.K."/>
            <person name="McEwen J.G."/>
        </authorList>
    </citation>
    <scope>NUCLEOTIDE SEQUENCE [LARGE SCALE GENOMIC DNA]</scope>
    <source>
        <strain evidence="1 2">UAMH 9510</strain>
    </source>
</reference>
<keyword evidence="2" id="KW-1185">Reference proteome</keyword>
<sequence>MYGVFSRRDADLEPGLGTLWLKTQPRLVGEIDLHEAGAFNQELKSLPSIISVALFNFRVQIIIVMRATAIELKFLTGLQMSRT</sequence>
<proteinExistence type="predicted"/>
<comment type="caution">
    <text evidence="1">The sequence shown here is derived from an EMBL/GenBank/DDBJ whole genome shotgun (WGS) entry which is preliminary data.</text>
</comment>
<evidence type="ECO:0000313" key="2">
    <source>
        <dbReference type="Proteomes" id="UP000182235"/>
    </source>
</evidence>
<dbReference type="AlphaFoldDB" id="A0A1J9PMX5"/>
<name>A0A1J9PMX5_9EURO</name>